<organism evidence="1 2">
    <name type="scientific">Zopfia rhizophila CBS 207.26</name>
    <dbReference type="NCBI Taxonomy" id="1314779"/>
    <lineage>
        <taxon>Eukaryota</taxon>
        <taxon>Fungi</taxon>
        <taxon>Dikarya</taxon>
        <taxon>Ascomycota</taxon>
        <taxon>Pezizomycotina</taxon>
        <taxon>Dothideomycetes</taxon>
        <taxon>Dothideomycetes incertae sedis</taxon>
        <taxon>Zopfiaceae</taxon>
        <taxon>Zopfia</taxon>
    </lineage>
</organism>
<name>A0A6A6EVN6_9PEZI</name>
<dbReference type="AlphaFoldDB" id="A0A6A6EVN6"/>
<evidence type="ECO:0008006" key="3">
    <source>
        <dbReference type="Google" id="ProtNLM"/>
    </source>
</evidence>
<gene>
    <name evidence="1" type="ORF">K469DRAFT_725982</name>
</gene>
<evidence type="ECO:0000313" key="1">
    <source>
        <dbReference type="EMBL" id="KAF2194839.1"/>
    </source>
</evidence>
<evidence type="ECO:0000313" key="2">
    <source>
        <dbReference type="Proteomes" id="UP000800200"/>
    </source>
</evidence>
<dbReference type="PANTHER" id="PTHR35569:SF1">
    <property type="entry name" value="CYANAMIDE HYDRATASE DDI2-RELATED"/>
    <property type="match status" value="1"/>
</dbReference>
<dbReference type="Gene3D" id="1.10.3210.10">
    <property type="entry name" value="Hypothetical protein af1432"/>
    <property type="match status" value="1"/>
</dbReference>
<accession>A0A6A6EVN6</accession>
<keyword evidence="2" id="KW-1185">Reference proteome</keyword>
<dbReference type="OrthoDB" id="2378324at2759"/>
<dbReference type="SUPFAM" id="SSF109604">
    <property type="entry name" value="HD-domain/PDEase-like"/>
    <property type="match status" value="1"/>
</dbReference>
<protein>
    <recommendedName>
        <fullName evidence="3">HD domain-containing protein</fullName>
    </recommendedName>
</protein>
<dbReference type="EMBL" id="ML994611">
    <property type="protein sequence ID" value="KAF2194839.1"/>
    <property type="molecule type" value="Genomic_DNA"/>
</dbReference>
<dbReference type="Proteomes" id="UP000800200">
    <property type="component" value="Unassembled WGS sequence"/>
</dbReference>
<reference evidence="1" key="1">
    <citation type="journal article" date="2020" name="Stud. Mycol.">
        <title>101 Dothideomycetes genomes: a test case for predicting lifestyles and emergence of pathogens.</title>
        <authorList>
            <person name="Haridas S."/>
            <person name="Albert R."/>
            <person name="Binder M."/>
            <person name="Bloem J."/>
            <person name="Labutti K."/>
            <person name="Salamov A."/>
            <person name="Andreopoulos B."/>
            <person name="Baker S."/>
            <person name="Barry K."/>
            <person name="Bills G."/>
            <person name="Bluhm B."/>
            <person name="Cannon C."/>
            <person name="Castanera R."/>
            <person name="Culley D."/>
            <person name="Daum C."/>
            <person name="Ezra D."/>
            <person name="Gonzalez J."/>
            <person name="Henrissat B."/>
            <person name="Kuo A."/>
            <person name="Liang C."/>
            <person name="Lipzen A."/>
            <person name="Lutzoni F."/>
            <person name="Magnuson J."/>
            <person name="Mondo S."/>
            <person name="Nolan M."/>
            <person name="Ohm R."/>
            <person name="Pangilinan J."/>
            <person name="Park H.-J."/>
            <person name="Ramirez L."/>
            <person name="Alfaro M."/>
            <person name="Sun H."/>
            <person name="Tritt A."/>
            <person name="Yoshinaga Y."/>
            <person name="Zwiers L.-H."/>
            <person name="Turgeon B."/>
            <person name="Goodwin S."/>
            <person name="Spatafora J."/>
            <person name="Crous P."/>
            <person name="Grigoriev I."/>
        </authorList>
    </citation>
    <scope>NUCLEOTIDE SEQUENCE</scope>
    <source>
        <strain evidence="1">CBS 207.26</strain>
    </source>
</reference>
<dbReference type="PANTHER" id="PTHR35569">
    <property type="entry name" value="CYANAMIDE HYDRATASE DDI2-RELATED"/>
    <property type="match status" value="1"/>
</dbReference>
<proteinExistence type="predicted"/>
<sequence>MVAILPQVTRIIAGIPVPNTALINASIALTRANLPDQGYNHIMRSWLNGQAIINKLPAANRSEIDQEAFGVAVILHDLGWSNNPEIISSDRRFEVDGAIAARSFVQHEGGGKWDKHRQQLVWNSIAVHATPGIARYKEPEVAIVSAGTYTELLGPELAKQVYGDFITVNQTEWEQIANEFPRRGLNSYIRGIFTGFCIFKPNTTYDNLVGDYGEVFLKNYTRVGHGVVDLLIPE</sequence>